<proteinExistence type="inferred from homology"/>
<dbReference type="SUPFAM" id="SSF53182">
    <property type="entry name" value="Pyrrolidone carboxyl peptidase (pyroglutamate aminopeptidase)"/>
    <property type="match status" value="1"/>
</dbReference>
<dbReference type="Pfam" id="PF01470">
    <property type="entry name" value="Peptidase_C15"/>
    <property type="match status" value="1"/>
</dbReference>
<keyword evidence="3" id="KW-0378">Hydrolase</keyword>
<name>A0A6A5QE88_AMPQU</name>
<evidence type="ECO:0000256" key="1">
    <source>
        <dbReference type="ARBA" id="ARBA00006641"/>
    </source>
</evidence>
<accession>A0A6A5QE88</accession>
<keyword evidence="6" id="KW-1185">Reference proteome</keyword>
<organism evidence="5 6">
    <name type="scientific">Ampelomyces quisqualis</name>
    <name type="common">Powdery mildew agent</name>
    <dbReference type="NCBI Taxonomy" id="50730"/>
    <lineage>
        <taxon>Eukaryota</taxon>
        <taxon>Fungi</taxon>
        <taxon>Dikarya</taxon>
        <taxon>Ascomycota</taxon>
        <taxon>Pezizomycotina</taxon>
        <taxon>Dothideomycetes</taxon>
        <taxon>Pleosporomycetidae</taxon>
        <taxon>Pleosporales</taxon>
        <taxon>Pleosporineae</taxon>
        <taxon>Phaeosphaeriaceae</taxon>
        <taxon>Ampelomyces</taxon>
    </lineage>
</organism>
<keyword evidence="4" id="KW-0788">Thiol protease</keyword>
<evidence type="ECO:0000256" key="2">
    <source>
        <dbReference type="ARBA" id="ARBA00022670"/>
    </source>
</evidence>
<evidence type="ECO:0000256" key="4">
    <source>
        <dbReference type="ARBA" id="ARBA00022807"/>
    </source>
</evidence>
<evidence type="ECO:0000313" key="5">
    <source>
        <dbReference type="EMBL" id="KAF1913116.1"/>
    </source>
</evidence>
<dbReference type="PANTHER" id="PTHR23402:SF1">
    <property type="entry name" value="PYROGLUTAMYL-PEPTIDASE I"/>
    <property type="match status" value="1"/>
</dbReference>
<dbReference type="OrthoDB" id="407146at2759"/>
<evidence type="ECO:0008006" key="7">
    <source>
        <dbReference type="Google" id="ProtNLM"/>
    </source>
</evidence>
<dbReference type="Proteomes" id="UP000800096">
    <property type="component" value="Unassembled WGS sequence"/>
</dbReference>
<dbReference type="InterPro" id="IPR036440">
    <property type="entry name" value="Peptidase_C15-like_sf"/>
</dbReference>
<dbReference type="EMBL" id="ML979139">
    <property type="protein sequence ID" value="KAF1913116.1"/>
    <property type="molecule type" value="Genomic_DNA"/>
</dbReference>
<dbReference type="PANTHER" id="PTHR23402">
    <property type="entry name" value="PROTEASE FAMILY C15 PYROGLUTAMYL-PEPTIDASE I-RELATED"/>
    <property type="match status" value="1"/>
</dbReference>
<dbReference type="AlphaFoldDB" id="A0A6A5QE88"/>
<comment type="similarity">
    <text evidence="1">Belongs to the peptidase C15 family.</text>
</comment>
<gene>
    <name evidence="5" type="ORF">BDU57DRAFT_550842</name>
</gene>
<evidence type="ECO:0000256" key="3">
    <source>
        <dbReference type="ARBA" id="ARBA00022801"/>
    </source>
</evidence>
<sequence>MSDEDIRFLDVGVTAFGLYASDYEFNASNLVLAALPDIIPLPGGRTHLRILKYPEISVTFESVSAAVTEIWNTPSAKWATNLAELNSENTECRKPWKTLCQPDIVLHIGQMRSFAGYSFEKLANRDGYVRKDLDNKIPETSPHPQEKGKWVERKFASNDEILYPAIDIDEVAAKVKAALPDALIRASIDAGRFVCEYTFYSSLAELEIRGQKTKQALFLHVPAKASPEDIKRGVTVVKAYLAAVLGEL</sequence>
<dbReference type="InterPro" id="IPR016125">
    <property type="entry name" value="Peptidase_C15-like"/>
</dbReference>
<dbReference type="GO" id="GO:0006508">
    <property type="term" value="P:proteolysis"/>
    <property type="evidence" value="ECO:0007669"/>
    <property type="project" value="UniProtKB-KW"/>
</dbReference>
<keyword evidence="2" id="KW-0645">Protease</keyword>
<evidence type="ECO:0000313" key="6">
    <source>
        <dbReference type="Proteomes" id="UP000800096"/>
    </source>
</evidence>
<dbReference type="GO" id="GO:0008234">
    <property type="term" value="F:cysteine-type peptidase activity"/>
    <property type="evidence" value="ECO:0007669"/>
    <property type="project" value="UniProtKB-KW"/>
</dbReference>
<dbReference type="Gene3D" id="3.40.630.20">
    <property type="entry name" value="Peptidase C15, pyroglutamyl peptidase I-like"/>
    <property type="match status" value="1"/>
</dbReference>
<protein>
    <recommendedName>
        <fullName evidence="7">Peptidase C15, pyroglutamyl peptidase I-like protein</fullName>
    </recommendedName>
</protein>
<reference evidence="5" key="1">
    <citation type="journal article" date="2020" name="Stud. Mycol.">
        <title>101 Dothideomycetes genomes: a test case for predicting lifestyles and emergence of pathogens.</title>
        <authorList>
            <person name="Haridas S."/>
            <person name="Albert R."/>
            <person name="Binder M."/>
            <person name="Bloem J."/>
            <person name="Labutti K."/>
            <person name="Salamov A."/>
            <person name="Andreopoulos B."/>
            <person name="Baker S."/>
            <person name="Barry K."/>
            <person name="Bills G."/>
            <person name="Bluhm B."/>
            <person name="Cannon C."/>
            <person name="Castanera R."/>
            <person name="Culley D."/>
            <person name="Daum C."/>
            <person name="Ezra D."/>
            <person name="Gonzalez J."/>
            <person name="Henrissat B."/>
            <person name="Kuo A."/>
            <person name="Liang C."/>
            <person name="Lipzen A."/>
            <person name="Lutzoni F."/>
            <person name="Magnuson J."/>
            <person name="Mondo S."/>
            <person name="Nolan M."/>
            <person name="Ohm R."/>
            <person name="Pangilinan J."/>
            <person name="Park H.-J."/>
            <person name="Ramirez L."/>
            <person name="Alfaro M."/>
            <person name="Sun H."/>
            <person name="Tritt A."/>
            <person name="Yoshinaga Y."/>
            <person name="Zwiers L.-H."/>
            <person name="Turgeon B."/>
            <person name="Goodwin S."/>
            <person name="Spatafora J."/>
            <person name="Crous P."/>
            <person name="Grigoriev I."/>
        </authorList>
    </citation>
    <scope>NUCLEOTIDE SEQUENCE</scope>
    <source>
        <strain evidence="5">HMLAC05119</strain>
    </source>
</reference>